<dbReference type="InterPro" id="IPR013328">
    <property type="entry name" value="6PGD_dom2"/>
</dbReference>
<evidence type="ECO:0000259" key="3">
    <source>
        <dbReference type="Pfam" id="PF01232"/>
    </source>
</evidence>
<keyword evidence="6" id="KW-1185">Reference proteome</keyword>
<protein>
    <recommendedName>
        <fullName evidence="7">Tagaturonate reductase</fullName>
    </recommendedName>
</protein>
<feature type="domain" description="Mannitol dehydrogenase C-terminal" evidence="4">
    <location>
        <begin position="254"/>
        <end position="395"/>
    </location>
</feature>
<evidence type="ECO:0000256" key="1">
    <source>
        <dbReference type="ARBA" id="ARBA00023002"/>
    </source>
</evidence>
<dbReference type="Pfam" id="PF08125">
    <property type="entry name" value="Mannitol_dh_C"/>
    <property type="match status" value="1"/>
</dbReference>
<dbReference type="eggNOG" id="COG0246">
    <property type="taxonomic scope" value="Bacteria"/>
</dbReference>
<evidence type="ECO:0000313" key="6">
    <source>
        <dbReference type="Proteomes" id="UP000018850"/>
    </source>
</evidence>
<dbReference type="Pfam" id="PF01232">
    <property type="entry name" value="Mannitol_dh"/>
    <property type="match status" value="1"/>
</dbReference>
<dbReference type="Proteomes" id="UP000018850">
    <property type="component" value="Unassembled WGS sequence"/>
</dbReference>
<evidence type="ECO:0000256" key="2">
    <source>
        <dbReference type="ARBA" id="ARBA00023027"/>
    </source>
</evidence>
<dbReference type="SUPFAM" id="SSF48179">
    <property type="entry name" value="6-phosphogluconate dehydrogenase C-terminal domain-like"/>
    <property type="match status" value="1"/>
</dbReference>
<organism evidence="5 6">
    <name type="scientific">Zhouia amylolytica AD3</name>
    <dbReference type="NCBI Taxonomy" id="1286632"/>
    <lineage>
        <taxon>Bacteria</taxon>
        <taxon>Pseudomonadati</taxon>
        <taxon>Bacteroidota</taxon>
        <taxon>Flavobacteriia</taxon>
        <taxon>Flavobacteriales</taxon>
        <taxon>Flavobacteriaceae</taxon>
        <taxon>Zhouia</taxon>
    </lineage>
</organism>
<dbReference type="Gene3D" id="1.10.1040.10">
    <property type="entry name" value="N-(1-d-carboxylethyl)-l-norvaline Dehydrogenase, domain 2"/>
    <property type="match status" value="1"/>
</dbReference>
<sequence length="462" mass="53187">MQFGGGKFLRAFAVWMIEELNQKTNFNGGVLVVKPTKGGDYLELREQKGRFHVLLNDWEGNKIVTTVKEIDCVEGIVNPYKEWELFLDYANDASLRYVISNTTEAGITFNPKDNFHDDPPNEFPAKLTRVLYHRYKHFGNDPSKGLIILPCELIHKNGEALKKCVLEYAAAWKLDGEFIRWVALYNKFYNTLVDRIVSGYPVTIAPEIQQQITFDDKLMVTGEFYHSWVIQADVEITDEFPVDEAGLNVTFVSDIMPYHDLKVRVLNGAHTAMVFLGSLLELVYVHEVVEDRKLNDFLDALIRNEILMTIDIPTEIKDQFYHSTINRFRNHSLKHRLADISLNSSHKYVSRLWPTIIDYVDTFKNTPDRLAFITACMVLFFRGAYKGNLIALNDDQDRIQNFSGLWQLYLRGELSRIDLVHNILVTSGIPEKELDKGFIQKTAFYIKDIEGKGVMQVLEGLV</sequence>
<dbReference type="GO" id="GO:0019592">
    <property type="term" value="P:mannitol catabolic process"/>
    <property type="evidence" value="ECO:0007669"/>
    <property type="project" value="TreeGrafter"/>
</dbReference>
<name>W2UMV0_9FLAO</name>
<gene>
    <name evidence="5" type="ORF">P278_09860</name>
</gene>
<dbReference type="SUPFAM" id="SSF51735">
    <property type="entry name" value="NAD(P)-binding Rossmann-fold domains"/>
    <property type="match status" value="1"/>
</dbReference>
<dbReference type="EMBL" id="AYXY01000019">
    <property type="protein sequence ID" value="ETN95264.1"/>
    <property type="molecule type" value="Genomic_DNA"/>
</dbReference>
<evidence type="ECO:0008006" key="7">
    <source>
        <dbReference type="Google" id="ProtNLM"/>
    </source>
</evidence>
<proteinExistence type="predicted"/>
<keyword evidence="1" id="KW-0560">Oxidoreductase</keyword>
<dbReference type="PANTHER" id="PTHR30524">
    <property type="entry name" value="MANNITOL-1-PHOSPHATE 5-DEHYDROGENASE"/>
    <property type="match status" value="1"/>
</dbReference>
<dbReference type="PATRIC" id="fig|1286632.3.peg.983"/>
<dbReference type="Gene3D" id="3.40.50.720">
    <property type="entry name" value="NAD(P)-binding Rossmann-like Domain"/>
    <property type="match status" value="1"/>
</dbReference>
<dbReference type="STRING" id="376730.SAMN04487906_3218"/>
<dbReference type="InterPro" id="IPR008927">
    <property type="entry name" value="6-PGluconate_DH-like_C_sf"/>
</dbReference>
<keyword evidence="2" id="KW-0520">NAD</keyword>
<dbReference type="AlphaFoldDB" id="W2UMV0"/>
<feature type="domain" description="Mannitol dehydrogenase N-terminal" evidence="3">
    <location>
        <begin position="2"/>
        <end position="232"/>
    </location>
</feature>
<dbReference type="GO" id="GO:0005829">
    <property type="term" value="C:cytosol"/>
    <property type="evidence" value="ECO:0007669"/>
    <property type="project" value="TreeGrafter"/>
</dbReference>
<dbReference type="NCBIfam" id="NF002969">
    <property type="entry name" value="PRK03643.1"/>
    <property type="match status" value="1"/>
</dbReference>
<reference evidence="5 6" key="2">
    <citation type="journal article" date="2016" name="Genome Announc.">
        <title>Draft Genome Sequence of Zhouia amylolytica AD3, Isolated from Tidal Flat Sediment.</title>
        <authorList>
            <person name="Jia B."/>
            <person name="Jin H.M."/>
            <person name="Lee H.J."/>
            <person name="Jeon C.O."/>
        </authorList>
    </citation>
    <scope>NUCLEOTIDE SEQUENCE [LARGE SCALE GENOMIC DNA]</scope>
    <source>
        <strain evidence="5 6">AD3</strain>
    </source>
</reference>
<dbReference type="InterPro" id="IPR036291">
    <property type="entry name" value="NAD(P)-bd_dom_sf"/>
</dbReference>
<reference evidence="6" key="1">
    <citation type="submission" date="2013-11" db="EMBL/GenBank/DDBJ databases">
        <title>Draft genome sequence from a member of Zhouia, isolated tidal flat.</title>
        <authorList>
            <person name="Jin H."/>
            <person name="Jeon C.O."/>
        </authorList>
    </citation>
    <scope>NUCLEOTIDE SEQUENCE [LARGE SCALE GENOMIC DNA]</scope>
    <source>
        <strain evidence="6">AD3</strain>
    </source>
</reference>
<evidence type="ECO:0000259" key="4">
    <source>
        <dbReference type="Pfam" id="PF08125"/>
    </source>
</evidence>
<dbReference type="InterPro" id="IPR013118">
    <property type="entry name" value="Mannitol_DH_C"/>
</dbReference>
<accession>W2UMV0</accession>
<comment type="caution">
    <text evidence="5">The sequence shown here is derived from an EMBL/GenBank/DDBJ whole genome shotgun (WGS) entry which is preliminary data.</text>
</comment>
<dbReference type="GO" id="GO:0008926">
    <property type="term" value="F:mannitol-1-phosphate 5-dehydrogenase activity"/>
    <property type="evidence" value="ECO:0007669"/>
    <property type="project" value="TreeGrafter"/>
</dbReference>
<dbReference type="InterPro" id="IPR013131">
    <property type="entry name" value="Mannitol_DH_N"/>
</dbReference>
<dbReference type="PANTHER" id="PTHR30524:SF0">
    <property type="entry name" value="ALTRONATE OXIDOREDUCTASE-RELATED"/>
    <property type="match status" value="1"/>
</dbReference>
<evidence type="ECO:0000313" key="5">
    <source>
        <dbReference type="EMBL" id="ETN95264.1"/>
    </source>
</evidence>